<gene>
    <name evidence="2" type="ORF">BCR38DRAFT_118142</name>
</gene>
<dbReference type="OrthoDB" id="2013972at2759"/>
<dbReference type="PANTHER" id="PTHR43591:SF102">
    <property type="entry name" value="S-ADENOSYL-L-METHIONINE-DEPENDENT METHYLTRANSFERASE"/>
    <property type="match status" value="1"/>
</dbReference>
<proteinExistence type="inferred from homology"/>
<dbReference type="AlphaFoldDB" id="A0A1Y2DAT0"/>
<name>A0A1Y2DAT0_9PEZI</name>
<dbReference type="Proteomes" id="UP000193689">
    <property type="component" value="Unassembled WGS sequence"/>
</dbReference>
<protein>
    <submittedName>
        <fullName evidence="2">S-adenosyl-L-methionine-dependent methyltransferase</fullName>
    </submittedName>
</protein>
<dbReference type="InterPro" id="IPR029063">
    <property type="entry name" value="SAM-dependent_MTases_sf"/>
</dbReference>
<organism evidence="2 3">
    <name type="scientific">Pseudomassariella vexata</name>
    <dbReference type="NCBI Taxonomy" id="1141098"/>
    <lineage>
        <taxon>Eukaryota</taxon>
        <taxon>Fungi</taxon>
        <taxon>Dikarya</taxon>
        <taxon>Ascomycota</taxon>
        <taxon>Pezizomycotina</taxon>
        <taxon>Sordariomycetes</taxon>
        <taxon>Xylariomycetidae</taxon>
        <taxon>Amphisphaeriales</taxon>
        <taxon>Pseudomassariaceae</taxon>
        <taxon>Pseudomassariella</taxon>
    </lineage>
</organism>
<dbReference type="Pfam" id="PF13489">
    <property type="entry name" value="Methyltransf_23"/>
    <property type="match status" value="1"/>
</dbReference>
<dbReference type="Gene3D" id="3.40.50.150">
    <property type="entry name" value="Vaccinia Virus protein VP39"/>
    <property type="match status" value="1"/>
</dbReference>
<keyword evidence="2" id="KW-0808">Transferase</keyword>
<accession>A0A1Y2DAT0</accession>
<dbReference type="CDD" id="cd02440">
    <property type="entry name" value="AdoMet_MTases"/>
    <property type="match status" value="1"/>
</dbReference>
<keyword evidence="3" id="KW-1185">Reference proteome</keyword>
<dbReference type="InParanoid" id="A0A1Y2DAT0"/>
<dbReference type="GO" id="GO:0008168">
    <property type="term" value="F:methyltransferase activity"/>
    <property type="evidence" value="ECO:0007669"/>
    <property type="project" value="UniProtKB-KW"/>
</dbReference>
<evidence type="ECO:0000313" key="3">
    <source>
        <dbReference type="Proteomes" id="UP000193689"/>
    </source>
</evidence>
<sequence>MQQEQQRLELQHYIYKVALGGRLHLAPVENPNRVIDIGTGTGVWAVEFADSNPQSDVLGTDLSPMQSSYTAPNCRFEIDDIEDDWIFNHKFDYIHGRSISTHMRNVPRLCAAMLNNLNPGGWAELQDVIAEFKTFDRTIEGTALQQWNRLMVEGVRNLGRDMRAARSNKRRMEEAGFQNIVEHRLPIPVNHWPRGAQHKNLGRDQMRSALDGIQAPTIQVLSKGLGWSREEAEVFLINVRKEIQNPHIHSYFEMIVVFGQKLPR</sequence>
<dbReference type="PANTHER" id="PTHR43591">
    <property type="entry name" value="METHYLTRANSFERASE"/>
    <property type="match status" value="1"/>
</dbReference>
<keyword evidence="2" id="KW-0489">Methyltransferase</keyword>
<comment type="caution">
    <text evidence="2">The sequence shown here is derived from an EMBL/GenBank/DDBJ whole genome shotgun (WGS) entry which is preliminary data.</text>
</comment>
<dbReference type="GO" id="GO:0032259">
    <property type="term" value="P:methylation"/>
    <property type="evidence" value="ECO:0007669"/>
    <property type="project" value="UniProtKB-KW"/>
</dbReference>
<evidence type="ECO:0000256" key="1">
    <source>
        <dbReference type="ARBA" id="ARBA00038158"/>
    </source>
</evidence>
<evidence type="ECO:0000313" key="2">
    <source>
        <dbReference type="EMBL" id="ORY56381.1"/>
    </source>
</evidence>
<reference evidence="2 3" key="1">
    <citation type="submission" date="2016-07" db="EMBL/GenBank/DDBJ databases">
        <title>Pervasive Adenine N6-methylation of Active Genes in Fungi.</title>
        <authorList>
            <consortium name="DOE Joint Genome Institute"/>
            <person name="Mondo S.J."/>
            <person name="Dannebaum R.O."/>
            <person name="Kuo R.C."/>
            <person name="Labutti K."/>
            <person name="Haridas S."/>
            <person name="Kuo A."/>
            <person name="Salamov A."/>
            <person name="Ahrendt S.R."/>
            <person name="Lipzen A."/>
            <person name="Sullivan W."/>
            <person name="Andreopoulos W.B."/>
            <person name="Clum A."/>
            <person name="Lindquist E."/>
            <person name="Daum C."/>
            <person name="Ramamoorthy G.K."/>
            <person name="Gryganskyi A."/>
            <person name="Culley D."/>
            <person name="Magnuson J.K."/>
            <person name="James T.Y."/>
            <person name="O'Malley M.A."/>
            <person name="Stajich J.E."/>
            <person name="Spatafora J.W."/>
            <person name="Visel A."/>
            <person name="Grigoriev I.V."/>
        </authorList>
    </citation>
    <scope>NUCLEOTIDE SEQUENCE [LARGE SCALE GENOMIC DNA]</scope>
    <source>
        <strain evidence="2 3">CBS 129021</strain>
    </source>
</reference>
<comment type="similarity">
    <text evidence="1">Belongs to the methyltransferase superfamily. LaeA methyltransferase family.</text>
</comment>
<dbReference type="STRING" id="1141098.A0A1Y2DAT0"/>
<dbReference type="SUPFAM" id="SSF53335">
    <property type="entry name" value="S-adenosyl-L-methionine-dependent methyltransferases"/>
    <property type="match status" value="1"/>
</dbReference>
<dbReference type="RefSeq" id="XP_040710098.1">
    <property type="nucleotide sequence ID" value="XM_040853443.1"/>
</dbReference>
<dbReference type="EMBL" id="MCFJ01000023">
    <property type="protein sequence ID" value="ORY56381.1"/>
    <property type="molecule type" value="Genomic_DNA"/>
</dbReference>
<dbReference type="GeneID" id="63769655"/>